<proteinExistence type="predicted"/>
<protein>
    <submittedName>
        <fullName evidence="2">Uncharacterized protein</fullName>
    </submittedName>
</protein>
<feature type="non-terminal residue" evidence="2">
    <location>
        <position position="1"/>
    </location>
</feature>
<accession>A0AAV5WQN4</accession>
<evidence type="ECO:0000313" key="3">
    <source>
        <dbReference type="Proteomes" id="UP001432322"/>
    </source>
</evidence>
<name>A0AAV5WQN4_9BILA</name>
<organism evidence="2 3">
    <name type="scientific">Pristionchus fissidentatus</name>
    <dbReference type="NCBI Taxonomy" id="1538716"/>
    <lineage>
        <taxon>Eukaryota</taxon>
        <taxon>Metazoa</taxon>
        <taxon>Ecdysozoa</taxon>
        <taxon>Nematoda</taxon>
        <taxon>Chromadorea</taxon>
        <taxon>Rhabditida</taxon>
        <taxon>Rhabditina</taxon>
        <taxon>Diplogasteromorpha</taxon>
        <taxon>Diplogasteroidea</taxon>
        <taxon>Neodiplogasteridae</taxon>
        <taxon>Pristionchus</taxon>
    </lineage>
</organism>
<reference evidence="2" key="1">
    <citation type="submission" date="2023-10" db="EMBL/GenBank/DDBJ databases">
        <title>Genome assembly of Pristionchus species.</title>
        <authorList>
            <person name="Yoshida K."/>
            <person name="Sommer R.J."/>
        </authorList>
    </citation>
    <scope>NUCLEOTIDE SEQUENCE</scope>
    <source>
        <strain evidence="2">RS5133</strain>
    </source>
</reference>
<feature type="compositionally biased region" description="Polar residues" evidence="1">
    <location>
        <begin position="1"/>
        <end position="16"/>
    </location>
</feature>
<dbReference type="EMBL" id="BTSY01000006">
    <property type="protein sequence ID" value="GMT34444.1"/>
    <property type="molecule type" value="Genomic_DNA"/>
</dbReference>
<evidence type="ECO:0000256" key="1">
    <source>
        <dbReference type="SAM" id="MobiDB-lite"/>
    </source>
</evidence>
<feature type="non-terminal residue" evidence="2">
    <location>
        <position position="181"/>
    </location>
</feature>
<keyword evidence="3" id="KW-1185">Reference proteome</keyword>
<gene>
    <name evidence="2" type="ORF">PFISCL1PPCAC_25741</name>
</gene>
<evidence type="ECO:0000313" key="2">
    <source>
        <dbReference type="EMBL" id="GMT34444.1"/>
    </source>
</evidence>
<dbReference type="AlphaFoldDB" id="A0AAV5WQN4"/>
<sequence length="181" mass="19612">QINQHNSTLDSTATSEQRSDLGERAQDWIFRNISPAAAARNVLGAARDGGRTRGGAAVPAPSTSSGRSRSAPARDIITSAPREWARTRGRGGGAAAPTTHRSTGRRLRASVLDTAIRELGRMRTSNMAEMEEGMDRIEGMLMDEEELVAAGFAHLSLEERTTRLRMIVSEIISTALDFSNY</sequence>
<comment type="caution">
    <text evidence="2">The sequence shown here is derived from an EMBL/GenBank/DDBJ whole genome shotgun (WGS) entry which is preliminary data.</text>
</comment>
<dbReference type="Proteomes" id="UP001432322">
    <property type="component" value="Unassembled WGS sequence"/>
</dbReference>
<feature type="region of interest" description="Disordered" evidence="1">
    <location>
        <begin position="1"/>
        <end position="20"/>
    </location>
</feature>
<feature type="region of interest" description="Disordered" evidence="1">
    <location>
        <begin position="46"/>
        <end position="105"/>
    </location>
</feature>